<evidence type="ECO:0000256" key="1">
    <source>
        <dbReference type="SAM" id="MobiDB-lite"/>
    </source>
</evidence>
<protein>
    <submittedName>
        <fullName evidence="3">Uncharacterized protein</fullName>
    </submittedName>
</protein>
<name>A0A5N5GDG9_9ROSA</name>
<reference evidence="3 4" key="1">
    <citation type="submission" date="2019-09" db="EMBL/GenBank/DDBJ databases">
        <authorList>
            <person name="Ou C."/>
        </authorList>
    </citation>
    <scope>NUCLEOTIDE SEQUENCE [LARGE SCALE GENOMIC DNA]</scope>
    <source>
        <strain evidence="3">S2</strain>
        <tissue evidence="3">Leaf</tissue>
    </source>
</reference>
<gene>
    <name evidence="3" type="ORF">D8674_011912</name>
</gene>
<feature type="signal peptide" evidence="2">
    <location>
        <begin position="1"/>
        <end position="37"/>
    </location>
</feature>
<sequence length="257" mass="29873">MYTTNRSFSSIHTTSSKMAKLLLSLAALFLLFSFSHARTSSDLPANEIKARDPADAKLPESNPKPQTPTTVTIRLPSEKPDTESATGATILAKEESTIETVPLTVFSFRPVNRHFPRRPFPLSFRHGRPCRHGRRPWTPRFHGGEREHREGESVSYGNDMIMASGDNMGFDPAFHGGERQIPSRWVNFHHGGPRFPFRHEEEMELERPHHHHHHRHHHDHDQDRREGFEGMEKPFREHKHEHEGGLMRKFRKFLNHF</sequence>
<evidence type="ECO:0000256" key="2">
    <source>
        <dbReference type="SAM" id="SignalP"/>
    </source>
</evidence>
<keyword evidence="2" id="KW-0732">Signal</keyword>
<reference evidence="4" key="2">
    <citation type="submission" date="2019-10" db="EMBL/GenBank/DDBJ databases">
        <title>A de novo genome assembly of a pear dwarfing rootstock.</title>
        <authorList>
            <person name="Wang F."/>
            <person name="Wang J."/>
            <person name="Li S."/>
            <person name="Zhang Y."/>
            <person name="Fang M."/>
            <person name="Ma L."/>
            <person name="Zhao Y."/>
            <person name="Jiang S."/>
        </authorList>
    </citation>
    <scope>NUCLEOTIDE SEQUENCE [LARGE SCALE GENOMIC DNA]</scope>
</reference>
<dbReference type="EMBL" id="SMOL01000553">
    <property type="protein sequence ID" value="KAB2608744.1"/>
    <property type="molecule type" value="Genomic_DNA"/>
</dbReference>
<proteinExistence type="predicted"/>
<evidence type="ECO:0000313" key="4">
    <source>
        <dbReference type="Proteomes" id="UP000327157"/>
    </source>
</evidence>
<reference evidence="3 4" key="3">
    <citation type="submission" date="2019-11" db="EMBL/GenBank/DDBJ databases">
        <title>A de novo genome assembly of a pear dwarfing rootstock.</title>
        <authorList>
            <person name="Wang F."/>
            <person name="Wang J."/>
            <person name="Li S."/>
            <person name="Zhang Y."/>
            <person name="Fang M."/>
            <person name="Ma L."/>
            <person name="Zhao Y."/>
            <person name="Jiang S."/>
        </authorList>
    </citation>
    <scope>NUCLEOTIDE SEQUENCE [LARGE SCALE GENOMIC DNA]</scope>
    <source>
        <strain evidence="3">S2</strain>
        <tissue evidence="3">Leaf</tissue>
    </source>
</reference>
<dbReference type="OrthoDB" id="1293395at2759"/>
<accession>A0A5N5GDG9</accession>
<feature type="compositionally biased region" description="Basic residues" evidence="1">
    <location>
        <begin position="208"/>
        <end position="218"/>
    </location>
</feature>
<keyword evidence="4" id="KW-1185">Reference proteome</keyword>
<dbReference type="Proteomes" id="UP000327157">
    <property type="component" value="Chromosome 14"/>
</dbReference>
<organism evidence="3 4">
    <name type="scientific">Pyrus ussuriensis x Pyrus communis</name>
    <dbReference type="NCBI Taxonomy" id="2448454"/>
    <lineage>
        <taxon>Eukaryota</taxon>
        <taxon>Viridiplantae</taxon>
        <taxon>Streptophyta</taxon>
        <taxon>Embryophyta</taxon>
        <taxon>Tracheophyta</taxon>
        <taxon>Spermatophyta</taxon>
        <taxon>Magnoliopsida</taxon>
        <taxon>eudicotyledons</taxon>
        <taxon>Gunneridae</taxon>
        <taxon>Pentapetalae</taxon>
        <taxon>rosids</taxon>
        <taxon>fabids</taxon>
        <taxon>Rosales</taxon>
        <taxon>Rosaceae</taxon>
        <taxon>Amygdaloideae</taxon>
        <taxon>Maleae</taxon>
        <taxon>Pyrus</taxon>
    </lineage>
</organism>
<dbReference type="AlphaFoldDB" id="A0A5N5GDG9"/>
<comment type="caution">
    <text evidence="3">The sequence shown here is derived from an EMBL/GenBank/DDBJ whole genome shotgun (WGS) entry which is preliminary data.</text>
</comment>
<feature type="region of interest" description="Disordered" evidence="1">
    <location>
        <begin position="205"/>
        <end position="226"/>
    </location>
</feature>
<feature type="region of interest" description="Disordered" evidence="1">
    <location>
        <begin position="52"/>
        <end position="86"/>
    </location>
</feature>
<feature type="chain" id="PRO_5024367025" evidence="2">
    <location>
        <begin position="38"/>
        <end position="257"/>
    </location>
</feature>
<evidence type="ECO:0000313" key="3">
    <source>
        <dbReference type="EMBL" id="KAB2608744.1"/>
    </source>
</evidence>
<feature type="compositionally biased region" description="Polar residues" evidence="1">
    <location>
        <begin position="63"/>
        <end position="72"/>
    </location>
</feature>